<dbReference type="InterPro" id="IPR053175">
    <property type="entry name" value="DHMBA_Reg_Transcription_Factor"/>
</dbReference>
<feature type="domain" description="Zn(2)-C6 fungal-type" evidence="3">
    <location>
        <begin position="10"/>
        <end position="38"/>
    </location>
</feature>
<dbReference type="Pfam" id="PF00172">
    <property type="entry name" value="Zn_clus"/>
    <property type="match status" value="1"/>
</dbReference>
<gene>
    <name evidence="4" type="ORF">ISF_08542</name>
</gene>
<dbReference type="AlphaFoldDB" id="A0A167M8E0"/>
<reference evidence="4 5" key="1">
    <citation type="journal article" date="2016" name="Genome Biol. Evol.">
        <title>Divergent and convergent evolution of fungal pathogenicity.</title>
        <authorList>
            <person name="Shang Y."/>
            <person name="Xiao G."/>
            <person name="Zheng P."/>
            <person name="Cen K."/>
            <person name="Zhan S."/>
            <person name="Wang C."/>
        </authorList>
    </citation>
    <scope>NUCLEOTIDE SEQUENCE [LARGE SCALE GENOMIC DNA]</scope>
    <source>
        <strain evidence="4 5">ARSEF 2679</strain>
    </source>
</reference>
<dbReference type="GO" id="GO:0000981">
    <property type="term" value="F:DNA-binding transcription factor activity, RNA polymerase II-specific"/>
    <property type="evidence" value="ECO:0007669"/>
    <property type="project" value="InterPro"/>
</dbReference>
<dbReference type="Proteomes" id="UP000076744">
    <property type="component" value="Unassembled WGS sequence"/>
</dbReference>
<accession>A0A167M8E0</accession>
<dbReference type="GeneID" id="30024834"/>
<comment type="caution">
    <text evidence="4">The sequence shown here is derived from an EMBL/GenBank/DDBJ whole genome shotgun (WGS) entry which is preliminary data.</text>
</comment>
<evidence type="ECO:0000313" key="4">
    <source>
        <dbReference type="EMBL" id="OAA54062.1"/>
    </source>
</evidence>
<evidence type="ECO:0000256" key="2">
    <source>
        <dbReference type="SAM" id="MobiDB-lite"/>
    </source>
</evidence>
<feature type="region of interest" description="Disordered" evidence="2">
    <location>
        <begin position="61"/>
        <end position="81"/>
    </location>
</feature>
<dbReference type="OrthoDB" id="4491390at2759"/>
<dbReference type="PANTHER" id="PTHR38791">
    <property type="entry name" value="ZN(II)2CYS6 TRANSCRIPTION FACTOR (EUROFUNG)-RELATED-RELATED"/>
    <property type="match status" value="1"/>
</dbReference>
<keyword evidence="1" id="KW-0539">Nucleus</keyword>
<dbReference type="EMBL" id="AZHB01000031">
    <property type="protein sequence ID" value="OAA54062.1"/>
    <property type="molecule type" value="Genomic_DNA"/>
</dbReference>
<keyword evidence="5" id="KW-1185">Reference proteome</keyword>
<dbReference type="GO" id="GO:0008270">
    <property type="term" value="F:zinc ion binding"/>
    <property type="evidence" value="ECO:0007669"/>
    <property type="project" value="InterPro"/>
</dbReference>
<dbReference type="SMART" id="SM00066">
    <property type="entry name" value="GAL4"/>
    <property type="match status" value="1"/>
</dbReference>
<dbReference type="CDD" id="cd00067">
    <property type="entry name" value="GAL4"/>
    <property type="match status" value="1"/>
</dbReference>
<evidence type="ECO:0000313" key="5">
    <source>
        <dbReference type="Proteomes" id="UP000076744"/>
    </source>
</evidence>
<dbReference type="STRING" id="1081104.A0A167M8E0"/>
<dbReference type="PROSITE" id="PS00463">
    <property type="entry name" value="ZN2_CY6_FUNGAL_1"/>
    <property type="match status" value="1"/>
</dbReference>
<dbReference type="RefSeq" id="XP_018700745.1">
    <property type="nucleotide sequence ID" value="XM_018852145.1"/>
</dbReference>
<dbReference type="GO" id="GO:0003677">
    <property type="term" value="F:DNA binding"/>
    <property type="evidence" value="ECO:0007669"/>
    <property type="project" value="UniProtKB-KW"/>
</dbReference>
<dbReference type="InterPro" id="IPR036864">
    <property type="entry name" value="Zn2-C6_fun-type_DNA-bd_sf"/>
</dbReference>
<keyword evidence="4" id="KW-0238">DNA-binding</keyword>
<dbReference type="Gene3D" id="4.10.240.10">
    <property type="entry name" value="Zn(2)-C6 fungal-type DNA-binding domain"/>
    <property type="match status" value="1"/>
</dbReference>
<name>A0A167M8E0_CORFA</name>
<evidence type="ECO:0000259" key="3">
    <source>
        <dbReference type="PROSITE" id="PS50048"/>
    </source>
</evidence>
<proteinExistence type="predicted"/>
<organism evidence="4 5">
    <name type="scientific">Cordyceps fumosorosea (strain ARSEF 2679)</name>
    <name type="common">Isaria fumosorosea</name>
    <dbReference type="NCBI Taxonomy" id="1081104"/>
    <lineage>
        <taxon>Eukaryota</taxon>
        <taxon>Fungi</taxon>
        <taxon>Dikarya</taxon>
        <taxon>Ascomycota</taxon>
        <taxon>Pezizomycotina</taxon>
        <taxon>Sordariomycetes</taxon>
        <taxon>Hypocreomycetidae</taxon>
        <taxon>Hypocreales</taxon>
        <taxon>Cordycipitaceae</taxon>
        <taxon>Cordyceps</taxon>
    </lineage>
</organism>
<sequence>MVYPGTRSTGCGQCRKRKIKCDEARPGCRRCQKSGIECPGYYRPLELRFHTDGGNLLHASSLKKGSSSSADTTSSAASASSAADRQQALLLPPRLGLQPEPLWEKESALYFYQEYCIPPSPDVFSGFLNFLPNIVLQSEAGSTLRAASAASACLALSRRSKSAHLYQRACSHYGAALRGLNTALGSDASVIWNDETIASIMLMNLFEDIHGKPFKNRASHLTALIQVFSMRNIKILQAPALSPLYRWALLHIQIRSFYTGESFDCVKIPKRDISREDLSTGLSILVAQINQFSSEWIHESTDLDDSRHKPQAFNAPAPEEAWRIQTQLDLWMDNLPPIVKRRTLTTSSGTITTASTRMLGITWSFYDAALVVFYTAVIACCRAEQGPSAETLMALASSRLTESLDAICRSIPYNMGEVDRRGRHVATPQCKAGSAYYIILPLGLVTHSQYSSERHRGLCNEALEKIRERHGLIHEGSCVEMLI</sequence>
<dbReference type="InterPro" id="IPR001138">
    <property type="entry name" value="Zn2Cys6_DnaBD"/>
</dbReference>
<dbReference type="Pfam" id="PF11951">
    <property type="entry name" value="Fungal_trans_2"/>
    <property type="match status" value="1"/>
</dbReference>
<dbReference type="PROSITE" id="PS50048">
    <property type="entry name" value="ZN2_CY6_FUNGAL_2"/>
    <property type="match status" value="1"/>
</dbReference>
<dbReference type="InterPro" id="IPR021858">
    <property type="entry name" value="Fun_TF"/>
</dbReference>
<dbReference type="SUPFAM" id="SSF57701">
    <property type="entry name" value="Zn2/Cys6 DNA-binding domain"/>
    <property type="match status" value="1"/>
</dbReference>
<protein>
    <submittedName>
        <fullName evidence="4">Zn(2)-C6 fungal-type DNA-binding domain protein</fullName>
    </submittedName>
</protein>
<evidence type="ECO:0000256" key="1">
    <source>
        <dbReference type="ARBA" id="ARBA00023242"/>
    </source>
</evidence>